<keyword evidence="1" id="KW-0812">Transmembrane</keyword>
<feature type="transmembrane region" description="Helical" evidence="1">
    <location>
        <begin position="349"/>
        <end position="371"/>
    </location>
</feature>
<organism evidence="2 3">
    <name type="scientific">Colletotrichum musicola</name>
    <dbReference type="NCBI Taxonomy" id="2175873"/>
    <lineage>
        <taxon>Eukaryota</taxon>
        <taxon>Fungi</taxon>
        <taxon>Dikarya</taxon>
        <taxon>Ascomycota</taxon>
        <taxon>Pezizomycotina</taxon>
        <taxon>Sordariomycetes</taxon>
        <taxon>Hypocreomycetidae</taxon>
        <taxon>Glomerellales</taxon>
        <taxon>Glomerellaceae</taxon>
        <taxon>Colletotrichum</taxon>
        <taxon>Colletotrichum orchidearum species complex</taxon>
    </lineage>
</organism>
<proteinExistence type="predicted"/>
<name>A0A8H6JGN8_9PEZI</name>
<feature type="transmembrane region" description="Helical" evidence="1">
    <location>
        <begin position="75"/>
        <end position="93"/>
    </location>
</feature>
<dbReference type="Proteomes" id="UP000639643">
    <property type="component" value="Unassembled WGS sequence"/>
</dbReference>
<reference evidence="2" key="1">
    <citation type="journal article" date="2020" name="Phytopathology">
        <title>Genome Sequence Resources of Colletotrichum truncatum, C. plurivorum, C. musicola, and C. sojae: Four Species Pathogenic to Soybean (Glycine max).</title>
        <authorList>
            <person name="Rogerio F."/>
            <person name="Boufleur T.R."/>
            <person name="Ciampi-Guillardi M."/>
            <person name="Sukno S.A."/>
            <person name="Thon M.R."/>
            <person name="Massola Junior N.S."/>
            <person name="Baroncelli R."/>
        </authorList>
    </citation>
    <scope>NUCLEOTIDE SEQUENCE</scope>
    <source>
        <strain evidence="2">LFN0074</strain>
    </source>
</reference>
<dbReference type="EMBL" id="WIGM01000775">
    <property type="protein sequence ID" value="KAF6812844.1"/>
    <property type="molecule type" value="Genomic_DNA"/>
</dbReference>
<feature type="transmembrane region" description="Helical" evidence="1">
    <location>
        <begin position="242"/>
        <end position="262"/>
    </location>
</feature>
<sequence>MAAVLLSFLVIFFAFEFLVKKLEIEDNKVKKLQQFLPFGFCILGIILLSVLLTGNNERNCDQYVEIDADIGGPGIRFAVWAQGIVLLAIAIIGTFHAKATGIKEIGAGLAITHFSLAIALLVEMAKKQVKDGNVTQLNAADAILGAMILDSQNVALSIPLVTKETLASRWQVCAMVFCQAFGLVLTGILVGNFGDGVFPIELKQVKKPETCDSVRVVWWGLLSTPLSNSQDEQYTSPEMAVFWVYFTFRWLLCLHSSFHALFNMSIFHRAEKIGDPLKGITFRRLLEDLSFYERLWKRMKFTTSDTIFQQYPTTVSLMFVFYVVVSWGSLAAAEIALRRDFGDQPEHDFSVGQVIAVVVAGVTILRGLWLFSRMVQRDRRSIGWFYQI</sequence>
<evidence type="ECO:0000313" key="2">
    <source>
        <dbReference type="EMBL" id="KAF6812844.1"/>
    </source>
</evidence>
<keyword evidence="1" id="KW-0472">Membrane</keyword>
<gene>
    <name evidence="2" type="ORF">CMUS01_12963</name>
</gene>
<keyword evidence="3" id="KW-1185">Reference proteome</keyword>
<comment type="caution">
    <text evidence="2">The sequence shown here is derived from an EMBL/GenBank/DDBJ whole genome shotgun (WGS) entry which is preliminary data.</text>
</comment>
<feature type="transmembrane region" description="Helical" evidence="1">
    <location>
        <begin position="172"/>
        <end position="193"/>
    </location>
</feature>
<protein>
    <submittedName>
        <fullName evidence="2">Uncharacterized protein</fullName>
    </submittedName>
</protein>
<dbReference type="AlphaFoldDB" id="A0A8H6JGN8"/>
<feature type="transmembrane region" description="Helical" evidence="1">
    <location>
        <begin position="105"/>
        <end position="122"/>
    </location>
</feature>
<feature type="transmembrane region" description="Helical" evidence="1">
    <location>
        <begin position="35"/>
        <end position="54"/>
    </location>
</feature>
<dbReference type="OrthoDB" id="4834801at2759"/>
<keyword evidence="1" id="KW-1133">Transmembrane helix</keyword>
<evidence type="ECO:0000313" key="3">
    <source>
        <dbReference type="Proteomes" id="UP000639643"/>
    </source>
</evidence>
<feature type="transmembrane region" description="Helical" evidence="1">
    <location>
        <begin position="317"/>
        <end position="337"/>
    </location>
</feature>
<evidence type="ECO:0000256" key="1">
    <source>
        <dbReference type="SAM" id="Phobius"/>
    </source>
</evidence>
<accession>A0A8H6JGN8</accession>